<evidence type="ECO:0000256" key="9">
    <source>
        <dbReference type="RuleBase" id="RU362068"/>
    </source>
</evidence>
<keyword evidence="9" id="KW-0566">Pantothenate biosynthesis</keyword>
<evidence type="ECO:0000256" key="6">
    <source>
        <dbReference type="ARBA" id="ARBA00023002"/>
    </source>
</evidence>
<dbReference type="SUPFAM" id="SSF48179">
    <property type="entry name" value="6-phosphogluconate dehydrogenase C-terminal domain-like"/>
    <property type="match status" value="1"/>
</dbReference>
<protein>
    <recommendedName>
        <fullName evidence="4 9">2-dehydropantoate 2-reductase</fullName>
        <ecNumber evidence="3 9">1.1.1.169</ecNumber>
    </recommendedName>
    <alternativeName>
        <fullName evidence="7 9">Ketopantoate reductase</fullName>
    </alternativeName>
</protein>
<feature type="domain" description="Ketopantoate reductase C-terminal" evidence="11">
    <location>
        <begin position="178"/>
        <end position="299"/>
    </location>
</feature>
<dbReference type="Gene3D" id="3.40.50.720">
    <property type="entry name" value="NAD(P)-binding Rossmann-like Domain"/>
    <property type="match status" value="1"/>
</dbReference>
<dbReference type="InterPro" id="IPR003710">
    <property type="entry name" value="ApbA"/>
</dbReference>
<dbReference type="eggNOG" id="COG1893">
    <property type="taxonomic scope" value="Bacteria"/>
</dbReference>
<evidence type="ECO:0000259" key="11">
    <source>
        <dbReference type="Pfam" id="PF08546"/>
    </source>
</evidence>
<evidence type="ECO:0000256" key="2">
    <source>
        <dbReference type="ARBA" id="ARBA00007870"/>
    </source>
</evidence>
<comment type="function">
    <text evidence="9">Catalyzes the NADPH-dependent reduction of ketopantoate into pantoic acid.</text>
</comment>
<dbReference type="OrthoDB" id="9793586at2"/>
<dbReference type="InterPro" id="IPR013752">
    <property type="entry name" value="KPA_reductase"/>
</dbReference>
<evidence type="ECO:0000313" key="12">
    <source>
        <dbReference type="EMBL" id="ADK79633.1"/>
    </source>
</evidence>
<dbReference type="AlphaFoldDB" id="E1RBA3"/>
<dbReference type="Pfam" id="PF02558">
    <property type="entry name" value="ApbA"/>
    <property type="match status" value="1"/>
</dbReference>
<dbReference type="STRING" id="573413.Spirs_0486"/>
<accession>E1RBA3</accession>
<dbReference type="HOGENOM" id="CLU_031468_6_0_12"/>
<organism evidence="12 13">
    <name type="scientific">Sediminispirochaeta smaragdinae (strain DSM 11293 / JCM 15392 / SEBR 4228)</name>
    <name type="common">Spirochaeta smaragdinae</name>
    <dbReference type="NCBI Taxonomy" id="573413"/>
    <lineage>
        <taxon>Bacteria</taxon>
        <taxon>Pseudomonadati</taxon>
        <taxon>Spirochaetota</taxon>
        <taxon>Spirochaetia</taxon>
        <taxon>Spirochaetales</taxon>
        <taxon>Spirochaetaceae</taxon>
        <taxon>Sediminispirochaeta</taxon>
    </lineage>
</organism>
<keyword evidence="6 9" id="KW-0560">Oxidoreductase</keyword>
<keyword evidence="5 9" id="KW-0521">NADP</keyword>
<comment type="pathway">
    <text evidence="1 9">Cofactor biosynthesis; (R)-pantothenate biosynthesis; (R)-pantoate from 3-methyl-2-oxobutanoate: step 2/2.</text>
</comment>
<dbReference type="SUPFAM" id="SSF51735">
    <property type="entry name" value="NAD(P)-binding Rossmann-fold domains"/>
    <property type="match status" value="1"/>
</dbReference>
<dbReference type="GO" id="GO:0005737">
    <property type="term" value="C:cytoplasm"/>
    <property type="evidence" value="ECO:0007669"/>
    <property type="project" value="TreeGrafter"/>
</dbReference>
<dbReference type="InterPro" id="IPR008927">
    <property type="entry name" value="6-PGluconate_DH-like_C_sf"/>
</dbReference>
<evidence type="ECO:0000256" key="5">
    <source>
        <dbReference type="ARBA" id="ARBA00022857"/>
    </source>
</evidence>
<name>E1RBA3_SEDSS</name>
<evidence type="ECO:0000256" key="8">
    <source>
        <dbReference type="ARBA" id="ARBA00048793"/>
    </source>
</evidence>
<dbReference type="EC" id="1.1.1.169" evidence="3 9"/>
<evidence type="ECO:0000256" key="3">
    <source>
        <dbReference type="ARBA" id="ARBA00013014"/>
    </source>
</evidence>
<dbReference type="NCBIfam" id="TIGR00745">
    <property type="entry name" value="apbA_panE"/>
    <property type="match status" value="1"/>
</dbReference>
<dbReference type="InterPro" id="IPR013328">
    <property type="entry name" value="6PGD_dom2"/>
</dbReference>
<gene>
    <name evidence="12" type="ordered locus">Spirs_0486</name>
</gene>
<dbReference type="InterPro" id="IPR036291">
    <property type="entry name" value="NAD(P)-bd_dom_sf"/>
</dbReference>
<dbReference type="KEGG" id="ssm:Spirs_0486"/>
<keyword evidence="13" id="KW-1185">Reference proteome</keyword>
<dbReference type="GO" id="GO:0015940">
    <property type="term" value="P:pantothenate biosynthetic process"/>
    <property type="evidence" value="ECO:0007669"/>
    <property type="project" value="UniProtKB-UniPathway"/>
</dbReference>
<feature type="domain" description="Ketopantoate reductase N-terminal" evidence="10">
    <location>
        <begin position="4"/>
        <end position="146"/>
    </location>
</feature>
<dbReference type="EMBL" id="CP002116">
    <property type="protein sequence ID" value="ADK79633.1"/>
    <property type="molecule type" value="Genomic_DNA"/>
</dbReference>
<dbReference type="PANTHER" id="PTHR21708">
    <property type="entry name" value="PROBABLE 2-DEHYDROPANTOATE 2-REDUCTASE"/>
    <property type="match status" value="1"/>
</dbReference>
<comment type="similarity">
    <text evidence="2 9">Belongs to the ketopantoate reductase family.</text>
</comment>
<proteinExistence type="inferred from homology"/>
<comment type="catalytic activity">
    <reaction evidence="8 9">
        <text>(R)-pantoate + NADP(+) = 2-dehydropantoate + NADPH + H(+)</text>
        <dbReference type="Rhea" id="RHEA:16233"/>
        <dbReference type="ChEBI" id="CHEBI:11561"/>
        <dbReference type="ChEBI" id="CHEBI:15378"/>
        <dbReference type="ChEBI" id="CHEBI:15980"/>
        <dbReference type="ChEBI" id="CHEBI:57783"/>
        <dbReference type="ChEBI" id="CHEBI:58349"/>
        <dbReference type="EC" id="1.1.1.169"/>
    </reaction>
</comment>
<dbReference type="RefSeq" id="WP_013253097.1">
    <property type="nucleotide sequence ID" value="NC_014364.1"/>
</dbReference>
<dbReference type="UniPathway" id="UPA00028">
    <property type="reaction ID" value="UER00004"/>
</dbReference>
<evidence type="ECO:0000313" key="13">
    <source>
        <dbReference type="Proteomes" id="UP000002318"/>
    </source>
</evidence>
<dbReference type="Gene3D" id="1.10.1040.10">
    <property type="entry name" value="N-(1-d-carboxylethyl)-l-norvaline Dehydrogenase, domain 2"/>
    <property type="match status" value="1"/>
</dbReference>
<evidence type="ECO:0000259" key="10">
    <source>
        <dbReference type="Pfam" id="PF02558"/>
    </source>
</evidence>
<evidence type="ECO:0000256" key="4">
    <source>
        <dbReference type="ARBA" id="ARBA00019465"/>
    </source>
</evidence>
<dbReference type="InterPro" id="IPR051402">
    <property type="entry name" value="KPR-Related"/>
</dbReference>
<dbReference type="PANTHER" id="PTHR21708:SF26">
    <property type="entry name" value="2-DEHYDROPANTOATE 2-REDUCTASE"/>
    <property type="match status" value="1"/>
</dbReference>
<dbReference type="GO" id="GO:0008677">
    <property type="term" value="F:2-dehydropantoate 2-reductase activity"/>
    <property type="evidence" value="ECO:0007669"/>
    <property type="project" value="UniProtKB-EC"/>
</dbReference>
<dbReference type="Proteomes" id="UP000002318">
    <property type="component" value="Chromosome"/>
</dbReference>
<dbReference type="Pfam" id="PF08546">
    <property type="entry name" value="ApbA_C"/>
    <property type="match status" value="1"/>
</dbReference>
<reference evidence="12 13" key="1">
    <citation type="journal article" date="2010" name="Stand. Genomic Sci.">
        <title>Complete genome sequence of Spirochaeta smaragdinae type strain (SEBR 4228).</title>
        <authorList>
            <person name="Mavromatis K."/>
            <person name="Yasawong M."/>
            <person name="Chertkov O."/>
            <person name="Lapidus A."/>
            <person name="Lucas S."/>
            <person name="Nolan M."/>
            <person name="Del Rio T.G."/>
            <person name="Tice H."/>
            <person name="Cheng J.F."/>
            <person name="Pitluck S."/>
            <person name="Liolios K."/>
            <person name="Ivanova N."/>
            <person name="Tapia R."/>
            <person name="Han C."/>
            <person name="Bruce D."/>
            <person name="Goodwin L."/>
            <person name="Pati A."/>
            <person name="Chen A."/>
            <person name="Palaniappan K."/>
            <person name="Land M."/>
            <person name="Hauser L."/>
            <person name="Chang Y.J."/>
            <person name="Jeffries C.D."/>
            <person name="Detter J.C."/>
            <person name="Rohde M."/>
            <person name="Brambilla E."/>
            <person name="Spring S."/>
            <person name="Goker M."/>
            <person name="Sikorski J."/>
            <person name="Woyke T."/>
            <person name="Bristow J."/>
            <person name="Eisen J.A."/>
            <person name="Markowitz V."/>
            <person name="Hugenholtz P."/>
            <person name="Klenk H.P."/>
            <person name="Kyrpides N.C."/>
        </authorList>
    </citation>
    <scope>NUCLEOTIDE SEQUENCE [LARGE SCALE GENOMIC DNA]</scope>
    <source>
        <strain evidence="13">DSM 11293 / JCM 15392 / SEBR 4228</strain>
    </source>
</reference>
<evidence type="ECO:0000256" key="7">
    <source>
        <dbReference type="ARBA" id="ARBA00032024"/>
    </source>
</evidence>
<sequence length="308" mass="33498">MTRIAILGAGALGSLYAYELSKVPSNSCFFIADGDRAKRLKKALPTVNGARLRAEVREPNEGSPADLLIVSLKYHHLQEALASALPFVGEQTTIISVMNGVDSEEIIAARFGQDHVVHCVALGMDALRENGKVHYTTCGRLVIGRPEKGRTDVQEDRDIGKIETVCRGSGIGLEVSDDILKSLWWKFMINIGVNQISAITGASYRFFQDRKSPAHALMNDTMKEVVLVAQKKGIGLDETDIAAWYTVLDSLGPDNKTSMLQDVEAGRKTEVEMFAGILLKLGKEVGLDLPINSFILKTILSIEGVAGK</sequence>
<dbReference type="InterPro" id="IPR013332">
    <property type="entry name" value="KPR_N"/>
</dbReference>
<evidence type="ECO:0000256" key="1">
    <source>
        <dbReference type="ARBA" id="ARBA00004994"/>
    </source>
</evidence>